<dbReference type="GO" id="GO:0043565">
    <property type="term" value="F:sequence-specific DNA binding"/>
    <property type="evidence" value="ECO:0007669"/>
    <property type="project" value="InterPro"/>
</dbReference>
<keyword evidence="4" id="KW-1185">Reference proteome</keyword>
<comment type="caution">
    <text evidence="3">The sequence shown here is derived from an EMBL/GenBank/DDBJ whole genome shotgun (WGS) entry which is preliminary data.</text>
</comment>
<evidence type="ECO:0000313" key="3">
    <source>
        <dbReference type="EMBL" id="KWT72362.1"/>
    </source>
</evidence>
<dbReference type="AlphaFoldDB" id="A0A109BQJ5"/>
<gene>
    <name evidence="3" type="ORF">APY04_0156</name>
</gene>
<feature type="domain" description="DNA binding HTH" evidence="2">
    <location>
        <begin position="5"/>
        <end position="32"/>
    </location>
</feature>
<dbReference type="PATRIC" id="fig|121290.4.peg.1533"/>
<dbReference type="RefSeq" id="WP_068458967.1">
    <property type="nucleotide sequence ID" value="NZ_LMTR01000012.1"/>
</dbReference>
<evidence type="ECO:0000259" key="2">
    <source>
        <dbReference type="Pfam" id="PF02954"/>
    </source>
</evidence>
<dbReference type="STRING" id="121290.APY04_0156"/>
<dbReference type="OrthoDB" id="9067438at2"/>
<dbReference type="Proteomes" id="UP000059074">
    <property type="component" value="Unassembled WGS sequence"/>
</dbReference>
<protein>
    <recommendedName>
        <fullName evidence="2">DNA binding HTH domain-containing protein</fullName>
    </recommendedName>
</protein>
<dbReference type="EMBL" id="LMTR01000012">
    <property type="protein sequence ID" value="KWT72362.1"/>
    <property type="molecule type" value="Genomic_DNA"/>
</dbReference>
<dbReference type="SUPFAM" id="SSF56300">
    <property type="entry name" value="Metallo-dependent phosphatases"/>
    <property type="match status" value="1"/>
</dbReference>
<proteinExistence type="predicted"/>
<feature type="region of interest" description="Disordered" evidence="1">
    <location>
        <begin position="334"/>
        <end position="368"/>
    </location>
</feature>
<sequence length="368" mass="41466">MRASEALKQANGNKSAAARIMGVHRTTFKARLETEQRHDAKRAKFEKLPDANSSVDELIDQRCKAYKRQKSRRDAERWLTIDLPEDGLQPFGLVQFGDEHADDAECDWPQLKADLELCRTTPGVYACGMGDALNNWVGRLMREYANQPVTRHEGRALLRWLLSDDAAPWAFRLLGNHDFWNEGDVLIGLFGGDAYYIADWEARIELRAGGFTKRIHAAHNFKGTSIYNKTHGPLRAAMFSGGQADIYMAGHLHTFGTQSFEIEETGKLVHVGRARGYKKHGRYEVMNGFTQGEVGASLFWLFNPAAETPAGQITCFADIELGCKVLEALRTKRAPRAKRAKPNDADRRTVRPGRGGKKQRRKDPRRKA</sequence>
<dbReference type="InterPro" id="IPR029052">
    <property type="entry name" value="Metallo-depent_PP-like"/>
</dbReference>
<feature type="compositionally biased region" description="Basic residues" evidence="1">
    <location>
        <begin position="350"/>
        <end position="368"/>
    </location>
</feature>
<dbReference type="Gene3D" id="1.10.10.60">
    <property type="entry name" value="Homeodomain-like"/>
    <property type="match status" value="1"/>
</dbReference>
<dbReference type="Pfam" id="PF02954">
    <property type="entry name" value="HTH_8"/>
    <property type="match status" value="1"/>
</dbReference>
<evidence type="ECO:0000256" key="1">
    <source>
        <dbReference type="SAM" id="MobiDB-lite"/>
    </source>
</evidence>
<dbReference type="InterPro" id="IPR002197">
    <property type="entry name" value="HTH_Fis"/>
</dbReference>
<accession>A0A109BQJ5</accession>
<evidence type="ECO:0000313" key="4">
    <source>
        <dbReference type="Proteomes" id="UP000059074"/>
    </source>
</evidence>
<name>A0A109BQJ5_HYPSL</name>
<organism evidence="3 4">
    <name type="scientific">Hyphomicrobium sulfonivorans</name>
    <dbReference type="NCBI Taxonomy" id="121290"/>
    <lineage>
        <taxon>Bacteria</taxon>
        <taxon>Pseudomonadati</taxon>
        <taxon>Pseudomonadota</taxon>
        <taxon>Alphaproteobacteria</taxon>
        <taxon>Hyphomicrobiales</taxon>
        <taxon>Hyphomicrobiaceae</taxon>
        <taxon>Hyphomicrobium</taxon>
    </lineage>
</organism>
<reference evidence="3 4" key="1">
    <citation type="submission" date="2015-10" db="EMBL/GenBank/DDBJ databases">
        <title>Transcriptomic analysis of a linuron degrading triple-species bacterial consortium.</title>
        <authorList>
            <person name="Albers P."/>
        </authorList>
    </citation>
    <scope>NUCLEOTIDE SEQUENCE [LARGE SCALE GENOMIC DNA]</scope>
    <source>
        <strain evidence="3 4">WDL6</strain>
    </source>
</reference>